<feature type="compositionally biased region" description="Polar residues" evidence="1">
    <location>
        <begin position="1"/>
        <end position="17"/>
    </location>
</feature>
<evidence type="ECO:0000313" key="2">
    <source>
        <dbReference type="EMBL" id="KNC83391.1"/>
    </source>
</evidence>
<feature type="compositionally biased region" description="Polar residues" evidence="1">
    <location>
        <begin position="69"/>
        <end position="78"/>
    </location>
</feature>
<evidence type="ECO:0000256" key="1">
    <source>
        <dbReference type="SAM" id="MobiDB-lite"/>
    </source>
</evidence>
<gene>
    <name evidence="2" type="ORF">SARC_04357</name>
</gene>
<dbReference type="RefSeq" id="XP_014157293.1">
    <property type="nucleotide sequence ID" value="XM_014301818.1"/>
</dbReference>
<proteinExistence type="predicted"/>
<name>A0A0L0G3H5_9EUKA</name>
<dbReference type="EMBL" id="KQ241837">
    <property type="protein sequence ID" value="KNC83391.1"/>
    <property type="molecule type" value="Genomic_DNA"/>
</dbReference>
<sequence length="97" mass="11019">MANIDTSTSNDMMQTTSGDDHFEQQRADVETRSRSSTRNSDPRYDTNLLLRFESDSGIDEPADLHSDMDTPQNLSPSAKRSLDVFRRAIKSPRQQLN</sequence>
<feature type="compositionally biased region" description="Basic and acidic residues" evidence="1">
    <location>
        <begin position="18"/>
        <end position="33"/>
    </location>
</feature>
<reference evidence="2 3" key="1">
    <citation type="submission" date="2011-02" db="EMBL/GenBank/DDBJ databases">
        <title>The Genome Sequence of Sphaeroforma arctica JP610.</title>
        <authorList>
            <consortium name="The Broad Institute Genome Sequencing Platform"/>
            <person name="Russ C."/>
            <person name="Cuomo C."/>
            <person name="Young S.K."/>
            <person name="Zeng Q."/>
            <person name="Gargeya S."/>
            <person name="Alvarado L."/>
            <person name="Berlin A."/>
            <person name="Chapman S.B."/>
            <person name="Chen Z."/>
            <person name="Freedman E."/>
            <person name="Gellesch M."/>
            <person name="Goldberg J."/>
            <person name="Griggs A."/>
            <person name="Gujja S."/>
            <person name="Heilman E."/>
            <person name="Heiman D."/>
            <person name="Howarth C."/>
            <person name="Mehta T."/>
            <person name="Neiman D."/>
            <person name="Pearson M."/>
            <person name="Roberts A."/>
            <person name="Saif S."/>
            <person name="Shea T."/>
            <person name="Shenoy N."/>
            <person name="Sisk P."/>
            <person name="Stolte C."/>
            <person name="Sykes S."/>
            <person name="White J."/>
            <person name="Yandava C."/>
            <person name="Burger G."/>
            <person name="Gray M.W."/>
            <person name="Holland P.W.H."/>
            <person name="King N."/>
            <person name="Lang F.B.F."/>
            <person name="Roger A.J."/>
            <person name="Ruiz-Trillo I."/>
            <person name="Haas B."/>
            <person name="Nusbaum C."/>
            <person name="Birren B."/>
        </authorList>
    </citation>
    <scope>NUCLEOTIDE SEQUENCE [LARGE SCALE GENOMIC DNA]</scope>
    <source>
        <strain evidence="2 3">JP610</strain>
    </source>
</reference>
<evidence type="ECO:0000313" key="3">
    <source>
        <dbReference type="Proteomes" id="UP000054560"/>
    </source>
</evidence>
<feature type="region of interest" description="Disordered" evidence="1">
    <location>
        <begin position="1"/>
        <end position="82"/>
    </location>
</feature>
<accession>A0A0L0G3H5</accession>
<dbReference type="Proteomes" id="UP000054560">
    <property type="component" value="Unassembled WGS sequence"/>
</dbReference>
<dbReference type="AlphaFoldDB" id="A0A0L0G3H5"/>
<dbReference type="GeneID" id="25904861"/>
<protein>
    <submittedName>
        <fullName evidence="2">Uncharacterized protein</fullName>
    </submittedName>
</protein>
<keyword evidence="3" id="KW-1185">Reference proteome</keyword>
<organism evidence="2 3">
    <name type="scientific">Sphaeroforma arctica JP610</name>
    <dbReference type="NCBI Taxonomy" id="667725"/>
    <lineage>
        <taxon>Eukaryota</taxon>
        <taxon>Ichthyosporea</taxon>
        <taxon>Ichthyophonida</taxon>
        <taxon>Sphaeroforma</taxon>
    </lineage>
</organism>